<dbReference type="Proteomes" id="UP001187192">
    <property type="component" value="Unassembled WGS sequence"/>
</dbReference>
<feature type="compositionally biased region" description="Polar residues" evidence="1">
    <location>
        <begin position="10"/>
        <end position="22"/>
    </location>
</feature>
<feature type="region of interest" description="Disordered" evidence="1">
    <location>
        <begin position="1"/>
        <end position="42"/>
    </location>
</feature>
<evidence type="ECO:0000313" key="2">
    <source>
        <dbReference type="EMBL" id="GMN68131.1"/>
    </source>
</evidence>
<reference evidence="4" key="1">
    <citation type="submission" date="2023-07" db="EMBL/GenBank/DDBJ databases">
        <title>draft genome sequence of fig (Ficus carica).</title>
        <authorList>
            <person name="Takahashi T."/>
            <person name="Nishimura K."/>
        </authorList>
    </citation>
    <scope>NUCLEOTIDE SEQUENCE</scope>
</reference>
<dbReference type="EMBL" id="BTGU01000557">
    <property type="protein sequence ID" value="GMN68131.1"/>
    <property type="molecule type" value="Genomic_DNA"/>
</dbReference>
<dbReference type="EMBL" id="BTGU01000559">
    <property type="protein sequence ID" value="GMN68145.1"/>
    <property type="molecule type" value="Genomic_DNA"/>
</dbReference>
<name>A0AA88E5V4_FICCA</name>
<evidence type="ECO:0000313" key="4">
    <source>
        <dbReference type="EMBL" id="GMN68145.1"/>
    </source>
</evidence>
<comment type="caution">
    <text evidence="4">The sequence shown here is derived from an EMBL/GenBank/DDBJ whole genome shotgun (WGS) entry which is preliminary data.</text>
</comment>
<evidence type="ECO:0000256" key="1">
    <source>
        <dbReference type="SAM" id="MobiDB-lite"/>
    </source>
</evidence>
<feature type="region of interest" description="Disordered" evidence="1">
    <location>
        <begin position="111"/>
        <end position="138"/>
    </location>
</feature>
<gene>
    <name evidence="2" type="ORF">TIFTF001_037184</name>
    <name evidence="3" type="ORF">TIFTF001_037193</name>
    <name evidence="4" type="ORF">TIFTF001_037198</name>
    <name evidence="5" type="ORF">TIFTF001_037207</name>
</gene>
<proteinExistence type="predicted"/>
<organism evidence="4 6">
    <name type="scientific">Ficus carica</name>
    <name type="common">Common fig</name>
    <dbReference type="NCBI Taxonomy" id="3494"/>
    <lineage>
        <taxon>Eukaryota</taxon>
        <taxon>Viridiplantae</taxon>
        <taxon>Streptophyta</taxon>
        <taxon>Embryophyta</taxon>
        <taxon>Tracheophyta</taxon>
        <taxon>Spermatophyta</taxon>
        <taxon>Magnoliopsida</taxon>
        <taxon>eudicotyledons</taxon>
        <taxon>Gunneridae</taxon>
        <taxon>Pentapetalae</taxon>
        <taxon>rosids</taxon>
        <taxon>fabids</taxon>
        <taxon>Rosales</taxon>
        <taxon>Moraceae</taxon>
        <taxon>Ficeae</taxon>
        <taxon>Ficus</taxon>
    </lineage>
</organism>
<evidence type="ECO:0000313" key="5">
    <source>
        <dbReference type="EMBL" id="GMN68146.1"/>
    </source>
</evidence>
<evidence type="ECO:0000313" key="6">
    <source>
        <dbReference type="Proteomes" id="UP001187192"/>
    </source>
</evidence>
<evidence type="ECO:0000313" key="3">
    <source>
        <dbReference type="EMBL" id="GMN68132.1"/>
    </source>
</evidence>
<dbReference type="EMBL" id="BTGU01000560">
    <property type="protein sequence ID" value="GMN68146.1"/>
    <property type="molecule type" value="Genomic_DNA"/>
</dbReference>
<sequence>MEVKFKPNDTWIQNPRNHNNAGHTERKSNGNKRKKTKEGGIVPVKKIAEEDEEFRTWERLRERKLSRKGRWKNVLREYASRPKKFASHSGVDDESSTNFVPRFSLYMCPRISHGREQDDSKIGSSEDPGMTQGRWEND</sequence>
<accession>A0AA88E5V4</accession>
<keyword evidence="6" id="KW-1185">Reference proteome</keyword>
<protein>
    <submittedName>
        <fullName evidence="4">Uncharacterized protein</fullName>
    </submittedName>
</protein>
<dbReference type="EMBL" id="BTGU01000558">
    <property type="protein sequence ID" value="GMN68132.1"/>
    <property type="molecule type" value="Genomic_DNA"/>
</dbReference>
<dbReference type="AlphaFoldDB" id="A0AA88E5V4"/>